<dbReference type="PROSITE" id="PS00211">
    <property type="entry name" value="ABC_TRANSPORTER_1"/>
    <property type="match status" value="2"/>
</dbReference>
<evidence type="ECO:0000259" key="12">
    <source>
        <dbReference type="PROSITE" id="PS50929"/>
    </source>
</evidence>
<feature type="domain" description="ABC transmembrane type-1" evidence="12">
    <location>
        <begin position="1039"/>
        <end position="1330"/>
    </location>
</feature>
<dbReference type="Pfam" id="PF00005">
    <property type="entry name" value="ABC_tran"/>
    <property type="match status" value="2"/>
</dbReference>
<dbReference type="Gene3D" id="1.20.1560.10">
    <property type="entry name" value="ABC transporter type 1, transmembrane domain"/>
    <property type="match status" value="2"/>
</dbReference>
<feature type="domain" description="ABC transmembrane type-1" evidence="12">
    <location>
        <begin position="321"/>
        <end position="619"/>
    </location>
</feature>
<accession>A0A9Q1CLR7</accession>
<evidence type="ECO:0000313" key="13">
    <source>
        <dbReference type="EMBL" id="KAJ8047568.1"/>
    </source>
</evidence>
<dbReference type="FunFam" id="3.40.50.300:FF:002366">
    <property type="entry name" value="Uncharacterized protein"/>
    <property type="match status" value="1"/>
</dbReference>
<feature type="transmembrane region" description="Helical" evidence="10">
    <location>
        <begin position="155"/>
        <end position="174"/>
    </location>
</feature>
<evidence type="ECO:0000256" key="6">
    <source>
        <dbReference type="ARBA" id="ARBA00022840"/>
    </source>
</evidence>
<dbReference type="Proteomes" id="UP001152320">
    <property type="component" value="Chromosome 2"/>
</dbReference>
<feature type="transmembrane region" description="Helical" evidence="10">
    <location>
        <begin position="84"/>
        <end position="105"/>
    </location>
</feature>
<dbReference type="GO" id="GO:0016020">
    <property type="term" value="C:membrane"/>
    <property type="evidence" value="ECO:0007669"/>
    <property type="project" value="UniProtKB-SubCell"/>
</dbReference>
<dbReference type="InterPro" id="IPR003439">
    <property type="entry name" value="ABC_transporter-like_ATP-bd"/>
</dbReference>
<feature type="domain" description="ABC transporter" evidence="11">
    <location>
        <begin position="707"/>
        <end position="935"/>
    </location>
</feature>
<gene>
    <name evidence="13" type="ORF">HOLleu_06602</name>
</gene>
<feature type="transmembrane region" description="Helical" evidence="10">
    <location>
        <begin position="1029"/>
        <end position="1051"/>
    </location>
</feature>
<dbReference type="InterPro" id="IPR003593">
    <property type="entry name" value="AAA+_ATPase"/>
</dbReference>
<evidence type="ECO:0000256" key="5">
    <source>
        <dbReference type="ARBA" id="ARBA00022741"/>
    </source>
</evidence>
<keyword evidence="5" id="KW-0547">Nucleotide-binding</keyword>
<evidence type="ECO:0000256" key="10">
    <source>
        <dbReference type="SAM" id="Phobius"/>
    </source>
</evidence>
<feature type="transmembrane region" description="Helical" evidence="10">
    <location>
        <begin position="373"/>
        <end position="398"/>
    </location>
</feature>
<dbReference type="SUPFAM" id="SSF90123">
    <property type="entry name" value="ABC transporter transmembrane region"/>
    <property type="match status" value="2"/>
</dbReference>
<evidence type="ECO:0000256" key="4">
    <source>
        <dbReference type="ARBA" id="ARBA00022737"/>
    </source>
</evidence>
<evidence type="ECO:0000256" key="7">
    <source>
        <dbReference type="ARBA" id="ARBA00022989"/>
    </source>
</evidence>
<feature type="transmembrane region" description="Helical" evidence="10">
    <location>
        <begin position="320"/>
        <end position="341"/>
    </location>
</feature>
<feature type="transmembrane region" description="Helical" evidence="10">
    <location>
        <begin position="478"/>
        <end position="498"/>
    </location>
</feature>
<keyword evidence="6 13" id="KW-0067">ATP-binding</keyword>
<dbReference type="FunFam" id="1.20.1560.10:FF:000013">
    <property type="entry name" value="ABC transporter C family member 2"/>
    <property type="match status" value="1"/>
</dbReference>
<comment type="caution">
    <text evidence="13">The sequence shown here is derived from an EMBL/GenBank/DDBJ whole genome shotgun (WGS) entry which is preliminary data.</text>
</comment>
<feature type="domain" description="ABC transporter" evidence="11">
    <location>
        <begin position="1365"/>
        <end position="1599"/>
    </location>
</feature>
<keyword evidence="4" id="KW-0677">Repeat</keyword>
<dbReference type="GO" id="GO:0005524">
    <property type="term" value="F:ATP binding"/>
    <property type="evidence" value="ECO:0007669"/>
    <property type="project" value="UniProtKB-KW"/>
</dbReference>
<dbReference type="PANTHER" id="PTHR24223">
    <property type="entry name" value="ATP-BINDING CASSETTE SUB-FAMILY C"/>
    <property type="match status" value="1"/>
</dbReference>
<keyword evidence="2" id="KW-0813">Transport</keyword>
<comment type="subcellular location">
    <subcellularLocation>
        <location evidence="1">Membrane</location>
        <topology evidence="1">Multi-pass membrane protein</topology>
    </subcellularLocation>
</comment>
<organism evidence="13 14">
    <name type="scientific">Holothuria leucospilota</name>
    <name type="common">Black long sea cucumber</name>
    <name type="synonym">Mertensiothuria leucospilota</name>
    <dbReference type="NCBI Taxonomy" id="206669"/>
    <lineage>
        <taxon>Eukaryota</taxon>
        <taxon>Metazoa</taxon>
        <taxon>Echinodermata</taxon>
        <taxon>Eleutherozoa</taxon>
        <taxon>Echinozoa</taxon>
        <taxon>Holothuroidea</taxon>
        <taxon>Aspidochirotacea</taxon>
        <taxon>Aspidochirotida</taxon>
        <taxon>Holothuriidae</taxon>
        <taxon>Holothuria</taxon>
    </lineage>
</organism>
<feature type="transmembrane region" description="Helical" evidence="10">
    <location>
        <begin position="125"/>
        <end position="143"/>
    </location>
</feature>
<keyword evidence="14" id="KW-1185">Reference proteome</keyword>
<dbReference type="GO" id="GO:0140359">
    <property type="term" value="F:ABC-type transporter activity"/>
    <property type="evidence" value="ECO:0007669"/>
    <property type="project" value="InterPro"/>
</dbReference>
<dbReference type="InterPro" id="IPR050173">
    <property type="entry name" value="ABC_transporter_C-like"/>
</dbReference>
<dbReference type="CDD" id="cd18579">
    <property type="entry name" value="ABC_6TM_ABCC_D1"/>
    <property type="match status" value="1"/>
</dbReference>
<proteinExistence type="predicted"/>
<keyword evidence="9" id="KW-0175">Coiled coil</keyword>
<dbReference type="InterPro" id="IPR036640">
    <property type="entry name" value="ABC1_TM_sf"/>
</dbReference>
<dbReference type="FunFam" id="3.40.50.300:FF:004162">
    <property type="entry name" value="ATP binding cassette subfamily C member 5"/>
    <property type="match status" value="1"/>
</dbReference>
<dbReference type="CDD" id="cd03244">
    <property type="entry name" value="ABCC_MRP_domain2"/>
    <property type="match status" value="1"/>
</dbReference>
<evidence type="ECO:0000256" key="3">
    <source>
        <dbReference type="ARBA" id="ARBA00022692"/>
    </source>
</evidence>
<dbReference type="InterPro" id="IPR017871">
    <property type="entry name" value="ABC_transporter-like_CS"/>
</dbReference>
<feature type="transmembrane region" description="Helical" evidence="10">
    <location>
        <begin position="1159"/>
        <end position="1179"/>
    </location>
</feature>
<feature type="transmembrane region" description="Helical" evidence="10">
    <location>
        <begin position="1185"/>
        <end position="1206"/>
    </location>
</feature>
<dbReference type="PROSITE" id="PS50893">
    <property type="entry name" value="ABC_TRANSPORTER_2"/>
    <property type="match status" value="2"/>
</dbReference>
<dbReference type="CDD" id="cd18580">
    <property type="entry name" value="ABC_6TM_ABCC_D2"/>
    <property type="match status" value="1"/>
</dbReference>
<dbReference type="FunFam" id="1.20.1560.10:FF:000006">
    <property type="entry name" value="ATP-binding cassette, sub-family C (CFTR/MRP), member 9"/>
    <property type="match status" value="1"/>
</dbReference>
<protein>
    <submittedName>
        <fullName evidence="13">ATP-binding cassette sub-family C member 8</fullName>
    </submittedName>
</protein>
<dbReference type="EMBL" id="JAIZAY010000002">
    <property type="protein sequence ID" value="KAJ8047568.1"/>
    <property type="molecule type" value="Genomic_DNA"/>
</dbReference>
<dbReference type="InterPro" id="IPR044746">
    <property type="entry name" value="ABCC_6TM_D1"/>
</dbReference>
<feature type="transmembrane region" description="Helical" evidence="10">
    <location>
        <begin position="450"/>
        <end position="472"/>
    </location>
</feature>
<dbReference type="OrthoDB" id="6500128at2759"/>
<reference evidence="13" key="1">
    <citation type="submission" date="2021-10" db="EMBL/GenBank/DDBJ databases">
        <title>Tropical sea cucumber genome reveals ecological adaptation and Cuvierian tubules defense mechanism.</title>
        <authorList>
            <person name="Chen T."/>
        </authorList>
    </citation>
    <scope>NUCLEOTIDE SEQUENCE</scope>
    <source>
        <strain evidence="13">Nanhai2018</strain>
        <tissue evidence="13">Muscle</tissue>
    </source>
</reference>
<dbReference type="InterPro" id="IPR011527">
    <property type="entry name" value="ABC1_TM_dom"/>
</dbReference>
<dbReference type="CDD" id="cd03250">
    <property type="entry name" value="ABCC_MRP_domain1"/>
    <property type="match status" value="1"/>
</dbReference>
<feature type="coiled-coil region" evidence="9">
    <location>
        <begin position="934"/>
        <end position="972"/>
    </location>
</feature>
<dbReference type="InterPro" id="IPR027417">
    <property type="entry name" value="P-loop_NTPase"/>
</dbReference>
<feature type="transmembrane region" description="Helical" evidence="10">
    <location>
        <begin position="46"/>
        <end position="64"/>
    </location>
</feature>
<keyword evidence="7 10" id="KW-1133">Transmembrane helix</keyword>
<dbReference type="InterPro" id="IPR044726">
    <property type="entry name" value="ABCC_6TM_D2"/>
</dbReference>
<sequence>MAQPTTSYSLFCGKPSTNQTLREGYESSKWTFVRTIENQCFVNYQYLWPHLVIIPVLLLAMFYIKTWGRIDRSPNYGKRYQLTFPLHTLRCSVFIILILAQIINFSEAIITDMEIQSHLPTQPQLYIPPFLAILATIVVAIYYQKMEVWNKPSGLGFLLIYWLWSLVIEIFRFINLSYDDEFDIGVMRVSIIVLLMTLYVVLIGIECHVYAYKSRFGRNNLLKDLPDDLLDDSFRYLHEYTNLYSKLLLHWMKPLFDLGKRRALELTDLGSIPNRFQSQKLYVRMEAEIQKQRQQSIERGIQNPTTRLYPILMKIYGWKMFIVIIIRVIASLSFVASSYFIQGILNYVTEIQRDGATMLAHNATFEEFFKNGFVLAMCLGVVSFVLALLFQYSFILLFHSAVPARSSLQAVVYQKAMRLSTGALADSDMNKGKISNLISVDPNQLLTGMIWFPMIFGTPCLVIFNTISLYQLLGPSSILGLLMIVLTFPVQGMILRAYSKIRTQSMFRADDRLKVTNETLQGIKVVKLFGWEDIFLEKIKSARDAQVAELRKGIVVGGFLIPAGSLGGSLATVVALGMYSLFNNGRPLTPDLAFPASVLLMGIVSQVVTLPPALRLCVNANVSIRRLEKYLSAPEIENKVIGRDNMASITKFRSQRGDIGVTEKSSLLEPQYGTFGYSRLDEDPMYSETALEEETEAVVTLPDDVAIRIRDGAFTWNPDNTAPTLSEINIDIPTGKFTMIIGEVGSGKSSLLSAMLGEMLTVRGEVIWNKNKNHGALADQRAWLQNATLKDNIIFENYEGEGRYIDVIRRCALEPDIAILPAGDETEIGEKGINLSGGQKQRINVARALYSKANIVFLDDPLSALDSHVGSQVFEEGFQGWLRAENRTIILVTHQLKHIEDADFLIVMKDGAVQVQGSPGQIERDNPDLWQTWQEMVKTEVKEEEEEQRLAENKAQEERLRLFRQISEHQKEERYRRMSSISSIEGGEDIHVADIGELTIAAVAEEDNPKKGQLIQIEERQTGSIEWRVYLYFAKMAGILTVLTLLIVIVIQQGFSVGTQFWLNHWSQSGLDSIEEGESEDYDTKYFVLIFLLLSASTTVAGFFSSILVYWAALTAGKRLHNSSLSAVIRSPLRFFDTTPSGRIMNRFSSDLDKIDQELGLQISVFIMTGLFVFGGIIINTVVAQFFSLALIPFFVFFIYVTKYYLMSTREMKRLESISLSPVYNHFSETLTGLPTIRAYAYQSQFSTESFRRIDQSAIVSLFRSLAGVWLAVQLALISNTLFVFLGFILIGMAKAGSILTGAVGLGLSSIVNSCSQFATIVNNAAEIEMSMNAVERLSYYDNLPSEEYDGIVDPPSIWPDQGEIVLDRIWVRYDEDLEPVLRNVSLTFKPEEKIGICGRTGSGKSSLTLSLFRIVDIFSGYVYIDGMNVKHIPLTQLRRKLAIVPQDPILFTGSIRFNLDPFDEQSDEKLWESLEIAQLKNVVNKLQGGLDAMVSEGGENFSVGQRQLFCLARAFLRDTRILIMDEATASIDMETDAILQKIVATAFDKRTVLTIAHRTATILDADRVVVLDDGRVAENDSPGRLLQRKSIFASLVEQNK</sequence>
<dbReference type="GO" id="GO:0016887">
    <property type="term" value="F:ATP hydrolysis activity"/>
    <property type="evidence" value="ECO:0007669"/>
    <property type="project" value="InterPro"/>
</dbReference>
<feature type="transmembrane region" description="Helical" evidence="10">
    <location>
        <begin position="1086"/>
        <end position="1113"/>
    </location>
</feature>
<dbReference type="SMART" id="SM00382">
    <property type="entry name" value="AAA"/>
    <property type="match status" value="2"/>
</dbReference>
<dbReference type="FunFam" id="3.40.50.300:FF:006082">
    <property type="entry name" value="ATP-binding cassette, sub-family C (CFTR/MRP), member 8"/>
    <property type="match status" value="1"/>
</dbReference>
<dbReference type="PROSITE" id="PS50929">
    <property type="entry name" value="ABC_TM1F"/>
    <property type="match status" value="2"/>
</dbReference>
<dbReference type="PANTHER" id="PTHR24223:SF461">
    <property type="entry name" value="ATP-BINDING CASSETTE SUB-FAMILY C MEMBER SUR"/>
    <property type="match status" value="1"/>
</dbReference>
<dbReference type="Pfam" id="PF00664">
    <property type="entry name" value="ABC_membrane"/>
    <property type="match status" value="2"/>
</dbReference>
<name>A0A9Q1CLR7_HOLLE</name>
<feature type="transmembrane region" description="Helical" evidence="10">
    <location>
        <begin position="594"/>
        <end position="618"/>
    </location>
</feature>
<feature type="transmembrane region" description="Helical" evidence="10">
    <location>
        <begin position="559"/>
        <end position="582"/>
    </location>
</feature>
<feature type="transmembrane region" description="Helical" evidence="10">
    <location>
        <begin position="186"/>
        <end position="212"/>
    </location>
</feature>
<dbReference type="SUPFAM" id="SSF52540">
    <property type="entry name" value="P-loop containing nucleoside triphosphate hydrolases"/>
    <property type="match status" value="2"/>
</dbReference>
<evidence type="ECO:0000259" key="11">
    <source>
        <dbReference type="PROSITE" id="PS50893"/>
    </source>
</evidence>
<evidence type="ECO:0000313" key="14">
    <source>
        <dbReference type="Proteomes" id="UP001152320"/>
    </source>
</evidence>
<evidence type="ECO:0000256" key="1">
    <source>
        <dbReference type="ARBA" id="ARBA00004141"/>
    </source>
</evidence>
<keyword evidence="8 10" id="KW-0472">Membrane</keyword>
<evidence type="ECO:0000256" key="8">
    <source>
        <dbReference type="ARBA" id="ARBA00023136"/>
    </source>
</evidence>
<evidence type="ECO:0000256" key="2">
    <source>
        <dbReference type="ARBA" id="ARBA00022448"/>
    </source>
</evidence>
<evidence type="ECO:0000256" key="9">
    <source>
        <dbReference type="SAM" id="Coils"/>
    </source>
</evidence>
<dbReference type="Gene3D" id="3.40.50.300">
    <property type="entry name" value="P-loop containing nucleotide triphosphate hydrolases"/>
    <property type="match status" value="2"/>
</dbReference>
<keyword evidence="3 10" id="KW-0812">Transmembrane</keyword>